<proteinExistence type="predicted"/>
<keyword evidence="2" id="KW-1185">Reference proteome</keyword>
<reference evidence="1" key="1">
    <citation type="submission" date="2023-05" db="EMBL/GenBank/DDBJ databases">
        <title>Nepenthes gracilis genome sequencing.</title>
        <authorList>
            <person name="Fukushima K."/>
        </authorList>
    </citation>
    <scope>NUCLEOTIDE SEQUENCE</scope>
    <source>
        <strain evidence="1">SING2019-196</strain>
    </source>
</reference>
<protein>
    <submittedName>
        <fullName evidence="1">Uncharacterized protein</fullName>
    </submittedName>
</protein>
<comment type="caution">
    <text evidence="1">The sequence shown here is derived from an EMBL/GenBank/DDBJ whole genome shotgun (WGS) entry which is preliminary data.</text>
</comment>
<accession>A0AAD3Y1S8</accession>
<organism evidence="1 2">
    <name type="scientific">Nepenthes gracilis</name>
    <name type="common">Slender pitcher plant</name>
    <dbReference type="NCBI Taxonomy" id="150966"/>
    <lineage>
        <taxon>Eukaryota</taxon>
        <taxon>Viridiplantae</taxon>
        <taxon>Streptophyta</taxon>
        <taxon>Embryophyta</taxon>
        <taxon>Tracheophyta</taxon>
        <taxon>Spermatophyta</taxon>
        <taxon>Magnoliopsida</taxon>
        <taxon>eudicotyledons</taxon>
        <taxon>Gunneridae</taxon>
        <taxon>Pentapetalae</taxon>
        <taxon>Caryophyllales</taxon>
        <taxon>Nepenthaceae</taxon>
        <taxon>Nepenthes</taxon>
    </lineage>
</organism>
<dbReference type="AlphaFoldDB" id="A0AAD3Y1S8"/>
<dbReference type="EMBL" id="BSYO01000027">
    <property type="protein sequence ID" value="GMH23851.1"/>
    <property type="molecule type" value="Genomic_DNA"/>
</dbReference>
<evidence type="ECO:0000313" key="2">
    <source>
        <dbReference type="Proteomes" id="UP001279734"/>
    </source>
</evidence>
<name>A0AAD3Y1S8_NEPGR</name>
<evidence type="ECO:0000313" key="1">
    <source>
        <dbReference type="EMBL" id="GMH23851.1"/>
    </source>
</evidence>
<dbReference type="Proteomes" id="UP001279734">
    <property type="component" value="Unassembled WGS sequence"/>
</dbReference>
<gene>
    <name evidence="1" type="ORF">Nepgr_025694</name>
</gene>
<sequence>MQLPCSNSGEVYTFSSQLCKSIVGMLQHELPSCGHRGRALGIAAIKAILEWLWELEWIWPALLERKCRPGLAGHPRRNFQSTTKAGMVHEVGVGLFEGIVGVRQLPAWNCSNKGNSRVALGARVDLANPAREEIRSRLAGHPRRNF</sequence>